<sequence length="89" mass="9857">MSDTNRLAFRCQPTSRATMPRLSIHSSLGALLDNDASKRILEKYLPGILTHPRVGMGRRFALTMVAGLSDRFVTDAVLEKIDAELKTLV</sequence>
<accession>A0ABT2BZF0</accession>
<evidence type="ECO:0000313" key="1">
    <source>
        <dbReference type="EMBL" id="MCS0630520.1"/>
    </source>
</evidence>
<comment type="caution">
    <text evidence="1">The sequence shown here is derived from an EMBL/GenBank/DDBJ whole genome shotgun (WGS) entry which is preliminary data.</text>
</comment>
<gene>
    <name evidence="1" type="ORF">NX786_14365</name>
</gene>
<name>A0ABT2BZF0_9BURK</name>
<reference evidence="1" key="1">
    <citation type="submission" date="2022-08" db="EMBL/GenBank/DDBJ databases">
        <title>Reclassification of Massilia species as members of the genera Telluria, Duganella, Pseudoduganella, Mokoshia gen. nov. and Zemynaea gen. nov. using orthogonal and non-orthogonal genome-based approaches.</title>
        <authorList>
            <person name="Bowman J.P."/>
        </authorList>
    </citation>
    <scope>NUCLEOTIDE SEQUENCE</scope>
    <source>
        <strain evidence="1">LMG 11547</strain>
    </source>
</reference>
<dbReference type="EMBL" id="JANUHC010000004">
    <property type="protein sequence ID" value="MCS0630520.1"/>
    <property type="molecule type" value="Genomic_DNA"/>
</dbReference>
<dbReference type="Proteomes" id="UP001165263">
    <property type="component" value="Unassembled WGS sequence"/>
</dbReference>
<keyword evidence="2" id="KW-1185">Reference proteome</keyword>
<organism evidence="1 2">
    <name type="scientific">Telluria mixta</name>
    <dbReference type="NCBI Taxonomy" id="34071"/>
    <lineage>
        <taxon>Bacteria</taxon>
        <taxon>Pseudomonadati</taxon>
        <taxon>Pseudomonadota</taxon>
        <taxon>Betaproteobacteria</taxon>
        <taxon>Burkholderiales</taxon>
        <taxon>Oxalobacteraceae</taxon>
        <taxon>Telluria group</taxon>
        <taxon>Telluria</taxon>
    </lineage>
</organism>
<evidence type="ECO:0000313" key="2">
    <source>
        <dbReference type="Proteomes" id="UP001165263"/>
    </source>
</evidence>
<protein>
    <submittedName>
        <fullName evidence="1">Uncharacterized protein</fullName>
    </submittedName>
</protein>
<proteinExistence type="predicted"/>
<dbReference type="RefSeq" id="WP_259449623.1">
    <property type="nucleotide sequence ID" value="NZ_CP119520.1"/>
</dbReference>